<organism evidence="2 3">
    <name type="scientific">Paramuricea clavata</name>
    <name type="common">Red gorgonian</name>
    <name type="synonym">Violescent sea-whip</name>
    <dbReference type="NCBI Taxonomy" id="317549"/>
    <lineage>
        <taxon>Eukaryota</taxon>
        <taxon>Metazoa</taxon>
        <taxon>Cnidaria</taxon>
        <taxon>Anthozoa</taxon>
        <taxon>Octocorallia</taxon>
        <taxon>Malacalcyonacea</taxon>
        <taxon>Plexauridae</taxon>
        <taxon>Paramuricea</taxon>
    </lineage>
</organism>
<comment type="caution">
    <text evidence="2">The sequence shown here is derived from an EMBL/GenBank/DDBJ whole genome shotgun (WGS) entry which is preliminary data.</text>
</comment>
<dbReference type="Proteomes" id="UP001152795">
    <property type="component" value="Unassembled WGS sequence"/>
</dbReference>
<dbReference type="InterPro" id="IPR000477">
    <property type="entry name" value="RT_dom"/>
</dbReference>
<reference evidence="2" key="1">
    <citation type="submission" date="2020-04" db="EMBL/GenBank/DDBJ databases">
        <authorList>
            <person name="Alioto T."/>
            <person name="Alioto T."/>
            <person name="Gomez Garrido J."/>
        </authorList>
    </citation>
    <scope>NUCLEOTIDE SEQUENCE</scope>
    <source>
        <strain evidence="2">A484AB</strain>
    </source>
</reference>
<feature type="non-terminal residue" evidence="2">
    <location>
        <position position="452"/>
    </location>
</feature>
<sequence length="452" mass="51390">METEAILTKNQMLILTGPRNATSVTFYKAAYIEFRTECINYTCPNYAFNDYITSWRRAIFINVGEAHAETSPNTVRVYRIKYNPEFYCRNRLETNHDERLKQLQQRLDSSEELSKCIQITKYNISGVNVSVNVVWKLRSASILYTISCMLLMKTLHVPSNCDLIFTITNFKSTCNSISTSISAELSVTRDCWRKQVSPPEIHFDLKICENIGQNTVKKIEKMAADENYDLNENPFKPRHYLPSEQFSFTAVEREEVESIVMSMAPNKAPGNDKVPIHVIKTCLTVISPTITSIINASLLTSSFPSVWKNAEVVPIHKSGDHEIANNNRPISLLPVLSKICERAAYNQFSTYLLLNDRLSSKQSGNKHLHSTETSVIQTTDMILNAIDKKQLTAIVLLDMSKAFDSIDTTTLITKLEDVGASCQAIQWFQSYLTSRYQVVRIQTTLSDPLEYL</sequence>
<dbReference type="AlphaFoldDB" id="A0A7D9LC21"/>
<dbReference type="Pfam" id="PF00078">
    <property type="entry name" value="RVT_1"/>
    <property type="match status" value="1"/>
</dbReference>
<evidence type="ECO:0000259" key="1">
    <source>
        <dbReference type="Pfam" id="PF00078"/>
    </source>
</evidence>
<accession>A0A7D9LC21</accession>
<dbReference type="EMBL" id="CACRXK020015163">
    <property type="protein sequence ID" value="CAB4027980.1"/>
    <property type="molecule type" value="Genomic_DNA"/>
</dbReference>
<evidence type="ECO:0000313" key="3">
    <source>
        <dbReference type="Proteomes" id="UP001152795"/>
    </source>
</evidence>
<feature type="domain" description="Reverse transcriptase" evidence="1">
    <location>
        <begin position="315"/>
        <end position="437"/>
    </location>
</feature>
<keyword evidence="3" id="KW-1185">Reference proteome</keyword>
<dbReference type="InterPro" id="IPR043502">
    <property type="entry name" value="DNA/RNA_pol_sf"/>
</dbReference>
<dbReference type="PANTHER" id="PTHR47510">
    <property type="entry name" value="REVERSE TRANSCRIPTASE DOMAIN-CONTAINING PROTEIN"/>
    <property type="match status" value="1"/>
</dbReference>
<protein>
    <recommendedName>
        <fullName evidence="1">Reverse transcriptase domain-containing protein</fullName>
    </recommendedName>
</protein>
<dbReference type="PANTHER" id="PTHR47510:SF3">
    <property type="entry name" value="ENDO_EXONUCLEASE_PHOSPHATASE DOMAIN-CONTAINING PROTEIN"/>
    <property type="match status" value="1"/>
</dbReference>
<proteinExistence type="predicted"/>
<name>A0A7D9LC21_PARCT</name>
<dbReference type="OrthoDB" id="6015349at2759"/>
<gene>
    <name evidence="2" type="ORF">PACLA_8A057685</name>
</gene>
<evidence type="ECO:0000313" key="2">
    <source>
        <dbReference type="EMBL" id="CAB4027980.1"/>
    </source>
</evidence>
<dbReference type="SUPFAM" id="SSF56672">
    <property type="entry name" value="DNA/RNA polymerases"/>
    <property type="match status" value="1"/>
</dbReference>